<dbReference type="InterPro" id="IPR052574">
    <property type="entry name" value="CDIRP"/>
</dbReference>
<evidence type="ECO:0000256" key="2">
    <source>
        <dbReference type="ARBA" id="ARBA00022737"/>
    </source>
</evidence>
<dbReference type="GO" id="GO:0035591">
    <property type="term" value="F:signaling adaptor activity"/>
    <property type="evidence" value="ECO:0007669"/>
    <property type="project" value="TreeGrafter"/>
</dbReference>
<evidence type="ECO:0000256" key="1">
    <source>
        <dbReference type="ARBA" id="ARBA00022614"/>
    </source>
</evidence>
<dbReference type="Gene3D" id="3.80.10.10">
    <property type="entry name" value="Ribonuclease Inhibitor"/>
    <property type="match status" value="1"/>
</dbReference>
<organism evidence="4 5">
    <name type="scientific">Tenacibaculum finnmarkense genomovar ulcerans</name>
    <dbReference type="NCBI Taxonomy" id="2781388"/>
    <lineage>
        <taxon>Bacteria</taxon>
        <taxon>Pseudomonadati</taxon>
        <taxon>Bacteroidota</taxon>
        <taxon>Flavobacteriia</taxon>
        <taxon>Flavobacteriales</taxon>
        <taxon>Flavobacteriaceae</taxon>
        <taxon>Tenacibaculum</taxon>
        <taxon>Tenacibaculum finnmarkense</taxon>
    </lineage>
</organism>
<sequence>MKITIPFYFLLFIALNTTAQETIIIPDIGLEECLIDLDIDSNGLNGNILVSDAKYVVNLNINDPITNKLLPNVHSKIKDLTGLESFPNLKRLDCFGNNITKIDLSKSTSITFLNCSENKINSLDLSNNNQLVYVSCDSNNLESLILGDNPNLETLYASYNKLTNLDVKACTKLETLDTTTNRLKNILINDTQLNNTPEGWYKDATANYTTTINNMQKAPVLAAKKTVETVRSPQTTRANNNTVSAESTASHYEKFQFSVVAEYDKLVLETTHTQSKKDNLQQKYSLNAEQLNQWIAKYSNLTTNKNSLKTTDIGAPEKYSTIYYSKFKKLAVTEYEQAIFNAAYLQSKKEEIQEKYHLNAEQFSNWITLLGTPAFKAKTMQLAENPKNYYDKFKKSVVREYENLVLNSIHLQKKKKEVQQKYKITASQLNQWINKYSTVRKL</sequence>
<dbReference type="RefSeq" id="WP_172505539.1">
    <property type="nucleotide sequence ID" value="NZ_OENE01000025.1"/>
</dbReference>
<feature type="signal peptide" evidence="3">
    <location>
        <begin position="1"/>
        <end position="19"/>
    </location>
</feature>
<evidence type="ECO:0000313" key="4">
    <source>
        <dbReference type="EMBL" id="SOU89172.1"/>
    </source>
</evidence>
<accession>A0A2I2M9F5</accession>
<feature type="chain" id="PRO_5014138016" description="Internalin" evidence="3">
    <location>
        <begin position="20"/>
        <end position="442"/>
    </location>
</feature>
<keyword evidence="3" id="KW-0732">Signal</keyword>
<evidence type="ECO:0000313" key="5">
    <source>
        <dbReference type="Proteomes" id="UP000490060"/>
    </source>
</evidence>
<evidence type="ECO:0000256" key="3">
    <source>
        <dbReference type="SAM" id="SignalP"/>
    </source>
</evidence>
<dbReference type="SUPFAM" id="SSF52058">
    <property type="entry name" value="L domain-like"/>
    <property type="match status" value="1"/>
</dbReference>
<dbReference type="InterPro" id="IPR032675">
    <property type="entry name" value="LRR_dom_sf"/>
</dbReference>
<evidence type="ECO:0008006" key="6">
    <source>
        <dbReference type="Google" id="ProtNLM"/>
    </source>
</evidence>
<name>A0A2I2M9F5_9FLAO</name>
<reference evidence="4 5" key="1">
    <citation type="submission" date="2017-11" db="EMBL/GenBank/DDBJ databases">
        <authorList>
            <person name="Duchaud E."/>
        </authorList>
    </citation>
    <scope>NUCLEOTIDE SEQUENCE [LARGE SCALE GENOMIC DNA]</scope>
    <source>
        <strain evidence="4 5">TNO010</strain>
    </source>
</reference>
<dbReference type="Proteomes" id="UP000490060">
    <property type="component" value="Unassembled WGS sequence"/>
</dbReference>
<gene>
    <name evidence="4" type="ORF">TNO010_310028</name>
</gene>
<dbReference type="PANTHER" id="PTHR47566:SF1">
    <property type="entry name" value="PROTEIN NUD1"/>
    <property type="match status" value="1"/>
</dbReference>
<dbReference type="AlphaFoldDB" id="A0A2I2M9F5"/>
<proteinExistence type="predicted"/>
<keyword evidence="1" id="KW-0433">Leucine-rich repeat</keyword>
<keyword evidence="2" id="KW-0677">Repeat</keyword>
<dbReference type="PANTHER" id="PTHR47566">
    <property type="match status" value="1"/>
</dbReference>
<dbReference type="EMBL" id="OENE01000025">
    <property type="protein sequence ID" value="SOU89172.1"/>
    <property type="molecule type" value="Genomic_DNA"/>
</dbReference>
<protein>
    <recommendedName>
        <fullName evidence="6">Internalin</fullName>
    </recommendedName>
</protein>